<dbReference type="Gene3D" id="1.10.3090.10">
    <property type="entry name" value="cca-adding enzyme, domain 2"/>
    <property type="match status" value="1"/>
</dbReference>
<dbReference type="InterPro" id="IPR032828">
    <property type="entry name" value="PolyA_RNA-bd"/>
</dbReference>
<dbReference type="PANTHER" id="PTHR46173:SF1">
    <property type="entry name" value="CCA TRNA NUCLEOTIDYLTRANSFERASE 1, MITOCHONDRIAL"/>
    <property type="match status" value="1"/>
</dbReference>
<evidence type="ECO:0000256" key="4">
    <source>
        <dbReference type="ARBA" id="ARBA00022695"/>
    </source>
</evidence>
<keyword evidence="6" id="KW-0547">Nucleotide-binding</keyword>
<keyword evidence="5" id="KW-0479">Metal-binding</keyword>
<keyword evidence="3" id="KW-0819">tRNA processing</keyword>
<reference evidence="11" key="1">
    <citation type="submission" date="2021-10" db="EMBL/GenBank/DDBJ databases">
        <title>Genome Sequence of The Candidatus Hydrogeosomobacter endosymbioticus, an Intracellular Bacterial Symbiont of the Anaerobic Ciliate GW7.</title>
        <authorList>
            <person name="Shiohama Y."/>
            <person name="Shinzato N."/>
        </authorList>
    </citation>
    <scope>NUCLEOTIDE SEQUENCE [LARGE SCALE GENOMIC DNA]</scope>
    <source>
        <strain evidence="11">200920</strain>
    </source>
</reference>
<keyword evidence="2 8" id="KW-0808">Transferase</keyword>
<dbReference type="InterPro" id="IPR002646">
    <property type="entry name" value="PolA_pol_head_dom"/>
</dbReference>
<dbReference type="CDD" id="cd05398">
    <property type="entry name" value="NT_ClassII-CCAase"/>
    <property type="match status" value="1"/>
</dbReference>
<evidence type="ECO:0000259" key="9">
    <source>
        <dbReference type="Pfam" id="PF01743"/>
    </source>
</evidence>
<keyword evidence="7" id="KW-0460">Magnesium</keyword>
<comment type="similarity">
    <text evidence="8">Belongs to the tRNA nucleotidyltransferase/poly(A) polymerase family.</text>
</comment>
<dbReference type="SUPFAM" id="SSF81891">
    <property type="entry name" value="Poly A polymerase C-terminal region-like"/>
    <property type="match status" value="1"/>
</dbReference>
<keyword evidence="4" id="KW-0548">Nucleotidyltransferase</keyword>
<evidence type="ECO:0000256" key="3">
    <source>
        <dbReference type="ARBA" id="ARBA00022694"/>
    </source>
</evidence>
<dbReference type="EMBL" id="AP025225">
    <property type="protein sequence ID" value="BDB96503.1"/>
    <property type="molecule type" value="Genomic_DNA"/>
</dbReference>
<dbReference type="InterPro" id="IPR043519">
    <property type="entry name" value="NT_sf"/>
</dbReference>
<keyword evidence="12" id="KW-1185">Reference proteome</keyword>
<evidence type="ECO:0000256" key="5">
    <source>
        <dbReference type="ARBA" id="ARBA00022723"/>
    </source>
</evidence>
<gene>
    <name evidence="11" type="ORF">HYD_6360</name>
</gene>
<keyword evidence="8" id="KW-0694">RNA-binding</keyword>
<evidence type="ECO:0000256" key="6">
    <source>
        <dbReference type="ARBA" id="ARBA00022741"/>
    </source>
</evidence>
<evidence type="ECO:0000313" key="11">
    <source>
        <dbReference type="EMBL" id="BDB96503.1"/>
    </source>
</evidence>
<evidence type="ECO:0000256" key="2">
    <source>
        <dbReference type="ARBA" id="ARBA00022679"/>
    </source>
</evidence>
<dbReference type="SUPFAM" id="SSF81301">
    <property type="entry name" value="Nucleotidyltransferase"/>
    <property type="match status" value="1"/>
</dbReference>
<organism evidence="11 12">
    <name type="scientific">Candidatus Hydrogenosomobacter endosymbioticus</name>
    <dbReference type="NCBI Taxonomy" id="2558174"/>
    <lineage>
        <taxon>Bacteria</taxon>
        <taxon>Pseudomonadati</taxon>
        <taxon>Pseudomonadota</taxon>
        <taxon>Alphaproteobacteria</taxon>
        <taxon>Holosporales</taxon>
        <taxon>Holosporaceae</taxon>
        <taxon>Candidatus Hydrogenosomobacter</taxon>
    </lineage>
</organism>
<feature type="domain" description="tRNA nucleotidyltransferase/poly(A) polymerase RNA and SrmB- binding" evidence="10">
    <location>
        <begin position="183"/>
        <end position="236"/>
    </location>
</feature>
<proteinExistence type="inferred from homology"/>
<evidence type="ECO:0000256" key="8">
    <source>
        <dbReference type="RuleBase" id="RU003953"/>
    </source>
</evidence>
<dbReference type="Pfam" id="PF01743">
    <property type="entry name" value="PolyA_pol"/>
    <property type="match status" value="1"/>
</dbReference>
<dbReference type="Pfam" id="PF12627">
    <property type="entry name" value="PolyA_pol_RNAbd"/>
    <property type="match status" value="1"/>
</dbReference>
<sequence>MSNVQEKLSWIHQEKHQKILMLISELSGEGRFVGGAVRNSLLGLPFDDFDIATTLLPNELMAGLSDKGVCVIPTGIEQGTVTAVIEKQPYEITTLRRDEETDGRRAKVKFTNSWEADASRRDFTINAIYVDSNGKLYDYFNGLQDISLGKVRFIGNPTQRIKEDFLRILRFFRMHAFYAKTELNEECLSACIELRHNLRIISGERITKEILRMLCSKNPWPCIRSMHKNDFFKHIFTINEQAPSFNSQIFENICQLEKTLRMQSDNLTRLCSIGGHHFPRLRLSRNQQKFLNLVYSCSASISHAKTSIAKNIYTCGKDITIGSLWIQQAANMHEKHEAGSSAERLKKAIEFVNTYEITEFPITGKDMLSLGLTGEKIKHSLAYARNWWIDRWAESGTYPSAQDCINHLMDKINNIKL</sequence>
<dbReference type="PANTHER" id="PTHR46173">
    <property type="entry name" value="CCA TRNA NUCLEOTIDYLTRANSFERASE 1, MITOCHONDRIAL"/>
    <property type="match status" value="1"/>
</dbReference>
<evidence type="ECO:0000256" key="1">
    <source>
        <dbReference type="ARBA" id="ARBA00001946"/>
    </source>
</evidence>
<accession>A0ABN6L3P5</accession>
<name>A0ABN6L3P5_9PROT</name>
<comment type="cofactor">
    <cofactor evidence="1">
        <name>Mg(2+)</name>
        <dbReference type="ChEBI" id="CHEBI:18420"/>
    </cofactor>
</comment>
<evidence type="ECO:0000256" key="7">
    <source>
        <dbReference type="ARBA" id="ARBA00022842"/>
    </source>
</evidence>
<evidence type="ECO:0000313" key="12">
    <source>
        <dbReference type="Proteomes" id="UP001320209"/>
    </source>
</evidence>
<protein>
    <submittedName>
        <fullName evidence="11">Poly(A) polymerase</fullName>
    </submittedName>
</protein>
<feature type="domain" description="Poly A polymerase head" evidence="9">
    <location>
        <begin position="31"/>
        <end position="152"/>
    </location>
</feature>
<dbReference type="Gene3D" id="3.30.460.10">
    <property type="entry name" value="Beta Polymerase, domain 2"/>
    <property type="match status" value="1"/>
</dbReference>
<evidence type="ECO:0000259" key="10">
    <source>
        <dbReference type="Pfam" id="PF12627"/>
    </source>
</evidence>
<dbReference type="Proteomes" id="UP001320209">
    <property type="component" value="Chromosome"/>
</dbReference>
<dbReference type="InterPro" id="IPR050264">
    <property type="entry name" value="Bact_CCA-adding_enz_type3_sf"/>
</dbReference>